<keyword evidence="2" id="KW-1185">Reference proteome</keyword>
<evidence type="ECO:0000313" key="2">
    <source>
        <dbReference type="Proteomes" id="UP001066276"/>
    </source>
</evidence>
<organism evidence="1 2">
    <name type="scientific">Pleurodeles waltl</name>
    <name type="common">Iberian ribbed newt</name>
    <dbReference type="NCBI Taxonomy" id="8319"/>
    <lineage>
        <taxon>Eukaryota</taxon>
        <taxon>Metazoa</taxon>
        <taxon>Chordata</taxon>
        <taxon>Craniata</taxon>
        <taxon>Vertebrata</taxon>
        <taxon>Euteleostomi</taxon>
        <taxon>Amphibia</taxon>
        <taxon>Batrachia</taxon>
        <taxon>Caudata</taxon>
        <taxon>Salamandroidea</taxon>
        <taxon>Salamandridae</taxon>
        <taxon>Pleurodelinae</taxon>
        <taxon>Pleurodeles</taxon>
    </lineage>
</organism>
<proteinExistence type="predicted"/>
<dbReference type="AlphaFoldDB" id="A0AAV7UD52"/>
<reference evidence="1" key="1">
    <citation type="journal article" date="2022" name="bioRxiv">
        <title>Sequencing and chromosome-scale assembly of the giantPleurodeles waltlgenome.</title>
        <authorList>
            <person name="Brown T."/>
            <person name="Elewa A."/>
            <person name="Iarovenko S."/>
            <person name="Subramanian E."/>
            <person name="Araus A.J."/>
            <person name="Petzold A."/>
            <person name="Susuki M."/>
            <person name="Suzuki K.-i.T."/>
            <person name="Hayashi T."/>
            <person name="Toyoda A."/>
            <person name="Oliveira C."/>
            <person name="Osipova E."/>
            <person name="Leigh N.D."/>
            <person name="Simon A."/>
            <person name="Yun M.H."/>
        </authorList>
    </citation>
    <scope>NUCLEOTIDE SEQUENCE</scope>
    <source>
        <strain evidence="1">20211129_DDA</strain>
        <tissue evidence="1">Liver</tissue>
    </source>
</reference>
<comment type="caution">
    <text evidence="1">The sequence shown here is derived from an EMBL/GenBank/DDBJ whole genome shotgun (WGS) entry which is preliminary data.</text>
</comment>
<sequence>MCGSRAKNKDKISCFVKCLAHLKPLTVALCCMQNGEGRKSNVVSDCLSMMVDVMVEKDVEEYIEDEKVCPVYDGIVSKEGWKEELKQDRKLKEVMDKLEKVWGEKKQLEQKSNLIGM</sequence>
<name>A0AAV7UD52_PLEWA</name>
<gene>
    <name evidence="1" type="ORF">NDU88_002417</name>
</gene>
<evidence type="ECO:0000313" key="1">
    <source>
        <dbReference type="EMBL" id="KAJ1185627.1"/>
    </source>
</evidence>
<accession>A0AAV7UD52</accession>
<dbReference type="EMBL" id="JANPWB010000005">
    <property type="protein sequence ID" value="KAJ1185627.1"/>
    <property type="molecule type" value="Genomic_DNA"/>
</dbReference>
<protein>
    <submittedName>
        <fullName evidence="1">Uncharacterized protein</fullName>
    </submittedName>
</protein>
<dbReference type="Proteomes" id="UP001066276">
    <property type="component" value="Chromosome 3_1"/>
</dbReference>